<reference evidence="2 3" key="1">
    <citation type="journal article" date="2005" name="Arch. Microbiol.">
        <title>The genome sequence of an anaerobic aromatic-degrading denitrifying bacterium, strain EbN1.</title>
        <authorList>
            <person name="Rabus R."/>
            <person name="Kube M."/>
            <person name="Heider J."/>
            <person name="Beck A."/>
            <person name="Heitmann K."/>
            <person name="Widdel F."/>
            <person name="Reinhardt R."/>
        </authorList>
    </citation>
    <scope>NUCLEOTIDE SEQUENCE [LARGE SCALE GENOMIC DNA]</scope>
    <source>
        <strain evidence="2 3">EbN1</strain>
    </source>
</reference>
<evidence type="ECO:0000313" key="2">
    <source>
        <dbReference type="EMBL" id="CAI07763.1"/>
    </source>
</evidence>
<protein>
    <submittedName>
        <fullName evidence="2">Uncharacterized protein</fullName>
    </submittedName>
</protein>
<name>Q5P4K0_AROAE</name>
<dbReference type="EMBL" id="CR555306">
    <property type="protein sequence ID" value="CAI07763.1"/>
    <property type="molecule type" value="Genomic_DNA"/>
</dbReference>
<dbReference type="HOGENOM" id="CLU_3211754_0_0_4"/>
<sequence>MKPACGSSGYARTTPRGVRRNVPGRRPSRSCRLHDKYLSMSSAP</sequence>
<dbReference type="AlphaFoldDB" id="Q5P4K0"/>
<dbReference type="Proteomes" id="UP000006552">
    <property type="component" value="Chromosome"/>
</dbReference>
<keyword evidence="3" id="KW-1185">Reference proteome</keyword>
<accession>Q5P4K0</accession>
<feature type="region of interest" description="Disordered" evidence="1">
    <location>
        <begin position="1"/>
        <end position="44"/>
    </location>
</feature>
<dbReference type="KEGG" id="eba:ebA2909"/>
<gene>
    <name evidence="2" type="ORF">ebA2909</name>
</gene>
<proteinExistence type="predicted"/>
<organism evidence="2 3">
    <name type="scientific">Aromatoleum aromaticum (strain DSM 19018 / LMG 30748 / EbN1)</name>
    <name type="common">Azoarcus sp. (strain EbN1)</name>
    <dbReference type="NCBI Taxonomy" id="76114"/>
    <lineage>
        <taxon>Bacteria</taxon>
        <taxon>Pseudomonadati</taxon>
        <taxon>Pseudomonadota</taxon>
        <taxon>Betaproteobacteria</taxon>
        <taxon>Rhodocyclales</taxon>
        <taxon>Rhodocyclaceae</taxon>
        <taxon>Aromatoleum</taxon>
    </lineage>
</organism>
<dbReference type="STRING" id="76114.ebA2909"/>
<evidence type="ECO:0000313" key="3">
    <source>
        <dbReference type="Proteomes" id="UP000006552"/>
    </source>
</evidence>
<feature type="compositionally biased region" description="Basic residues" evidence="1">
    <location>
        <begin position="17"/>
        <end position="31"/>
    </location>
</feature>
<evidence type="ECO:0000256" key="1">
    <source>
        <dbReference type="SAM" id="MobiDB-lite"/>
    </source>
</evidence>